<evidence type="ECO:0000313" key="2">
    <source>
        <dbReference type="EMBL" id="GGL28864.1"/>
    </source>
</evidence>
<name>A0A830F0Q2_9EURY</name>
<evidence type="ECO:0000256" key="1">
    <source>
        <dbReference type="SAM" id="Phobius"/>
    </source>
</evidence>
<evidence type="ECO:0000313" key="3">
    <source>
        <dbReference type="Proteomes" id="UP000628840"/>
    </source>
</evidence>
<gene>
    <name evidence="2" type="ORF">GCM10009037_10700</name>
</gene>
<comment type="caution">
    <text evidence="2">The sequence shown here is derived from an EMBL/GenBank/DDBJ whole genome shotgun (WGS) entry which is preliminary data.</text>
</comment>
<dbReference type="EMBL" id="BMPF01000001">
    <property type="protein sequence ID" value="GGL28864.1"/>
    <property type="molecule type" value="Genomic_DNA"/>
</dbReference>
<reference evidence="2 3" key="1">
    <citation type="journal article" date="2019" name="Int. J. Syst. Evol. Microbiol.">
        <title>The Global Catalogue of Microorganisms (GCM) 10K type strain sequencing project: providing services to taxonomists for standard genome sequencing and annotation.</title>
        <authorList>
            <consortium name="The Broad Institute Genomics Platform"/>
            <consortium name="The Broad Institute Genome Sequencing Center for Infectious Disease"/>
            <person name="Wu L."/>
            <person name="Ma J."/>
        </authorList>
    </citation>
    <scope>NUCLEOTIDE SEQUENCE [LARGE SCALE GENOMIC DNA]</scope>
    <source>
        <strain evidence="2 3">JCM 19585</strain>
    </source>
</reference>
<keyword evidence="1" id="KW-0472">Membrane</keyword>
<keyword evidence="1" id="KW-1133">Transmembrane helix</keyword>
<protein>
    <submittedName>
        <fullName evidence="2">Uncharacterized protein</fullName>
    </submittedName>
</protein>
<keyword evidence="3" id="KW-1185">Reference proteome</keyword>
<feature type="transmembrane region" description="Helical" evidence="1">
    <location>
        <begin position="12"/>
        <end position="37"/>
    </location>
</feature>
<keyword evidence="1" id="KW-0812">Transmembrane</keyword>
<organism evidence="2 3">
    <name type="scientific">Halarchaeum grantii</name>
    <dbReference type="NCBI Taxonomy" id="1193105"/>
    <lineage>
        <taxon>Archaea</taxon>
        <taxon>Methanobacteriati</taxon>
        <taxon>Methanobacteriota</taxon>
        <taxon>Stenosarchaea group</taxon>
        <taxon>Halobacteria</taxon>
        <taxon>Halobacteriales</taxon>
        <taxon>Halobacteriaceae</taxon>
    </lineage>
</organism>
<accession>A0A830F0Q2</accession>
<dbReference type="AlphaFoldDB" id="A0A830F0Q2"/>
<sequence>MIYAVGIGLLTGIVNVILGAALGVIGAIIALPLNLFVAYKVVTKMFTEVDNLVVRRIRRREGNLAQNLSE</sequence>
<dbReference type="Proteomes" id="UP000628840">
    <property type="component" value="Unassembled WGS sequence"/>
</dbReference>
<proteinExistence type="predicted"/>